<feature type="transmembrane region" description="Helical" evidence="13">
    <location>
        <begin position="260"/>
        <end position="281"/>
    </location>
</feature>
<dbReference type="GO" id="GO:0070631">
    <property type="term" value="P:spindle pole body localization"/>
    <property type="evidence" value="ECO:0007669"/>
    <property type="project" value="TreeGrafter"/>
</dbReference>
<dbReference type="GeneID" id="80873750"/>
<keyword evidence="15" id="KW-1185">Reference proteome</keyword>
<keyword evidence="5 13" id="KW-0812">Transmembrane</keyword>
<dbReference type="AlphaFoldDB" id="A0AAF0ASR7"/>
<evidence type="ECO:0000313" key="15">
    <source>
        <dbReference type="Proteomes" id="UP001212411"/>
    </source>
</evidence>
<feature type="transmembrane region" description="Helical" evidence="13">
    <location>
        <begin position="55"/>
        <end position="79"/>
    </location>
</feature>
<proteinExistence type="inferred from homology"/>
<dbReference type="GO" id="GO:0070762">
    <property type="term" value="C:nuclear pore transmembrane ring"/>
    <property type="evidence" value="ECO:0007669"/>
    <property type="project" value="TreeGrafter"/>
</dbReference>
<keyword evidence="8 13" id="KW-1133">Transmembrane helix</keyword>
<evidence type="ECO:0000256" key="3">
    <source>
        <dbReference type="ARBA" id="ARBA00005760"/>
    </source>
</evidence>
<evidence type="ECO:0000256" key="4">
    <source>
        <dbReference type="ARBA" id="ARBA00022448"/>
    </source>
</evidence>
<evidence type="ECO:0000256" key="5">
    <source>
        <dbReference type="ARBA" id="ARBA00022692"/>
    </source>
</evidence>
<evidence type="ECO:0000256" key="7">
    <source>
        <dbReference type="ARBA" id="ARBA00022927"/>
    </source>
</evidence>
<keyword evidence="11 13" id="KW-0472">Membrane</keyword>
<dbReference type="KEGG" id="som:SOMG_00266"/>
<evidence type="ECO:0000256" key="1">
    <source>
        <dbReference type="ARBA" id="ARBA00004232"/>
    </source>
</evidence>
<organism evidence="14 15">
    <name type="scientific">Schizosaccharomyces osmophilus</name>
    <dbReference type="NCBI Taxonomy" id="2545709"/>
    <lineage>
        <taxon>Eukaryota</taxon>
        <taxon>Fungi</taxon>
        <taxon>Dikarya</taxon>
        <taxon>Ascomycota</taxon>
        <taxon>Taphrinomycotina</taxon>
        <taxon>Schizosaccharomycetes</taxon>
        <taxon>Schizosaccharomycetales</taxon>
        <taxon>Schizosaccharomycetaceae</taxon>
        <taxon>Schizosaccharomyces</taxon>
    </lineage>
</organism>
<name>A0AAF0ASR7_9SCHI</name>
<dbReference type="PANTHER" id="PTHR13269">
    <property type="entry name" value="NUCLEOPORIN NDC1"/>
    <property type="match status" value="1"/>
</dbReference>
<dbReference type="Proteomes" id="UP001212411">
    <property type="component" value="Chromosome 1"/>
</dbReference>
<dbReference type="RefSeq" id="XP_056035344.1">
    <property type="nucleotide sequence ID" value="XM_056179061.1"/>
</dbReference>
<sequence>MVALRTSFLNGSKIKAVRYHTILRPILQQRFLRASLALYCLCCVTSYWLASGSIFSLKLILGSFLKGMLCFLFVFPYFVMLKSRMTTTRDVHSSLAKEIMIKFSPKSFFPVYISFLVSVGILALAYVQGHSSSSRLQWVTTARTYELPRLNERFVYMMFVATTMAFSSACEHLYFDRDTPEQPVLQIPFIVYVKERIPSIFRYSIIKSLVCGFASPIIYAIFRPSIWRIVLLFTKCFHRLAASKALARWPVNFGLLFHSLWMTFLINISLNMALLIFRVFLYAGPVVRSRFISMRSNDPNGTLLDGIKTKNKPLTQCIASQELFLICSKDPKRIQGILQDIDRKTSVWQEILNNTLVLCENLSTSLQLSSAGRKSSAVESAQSSSKLGSNSTDESFNAIPLKEANIFARGASHRSRILEKVKEHGNFSSPDASQNSFLESLIPASLRKKFSQYLSVVYKTSLFNIFRKTLDRKNADVLKNPWLLEVHITSLSLLVLKSLQYDTYGVVARDISDILTVYCDTYDKLIAYKRNPPIHSSDVFASERTHDFDDMDRIISCLKDGIVEITEKFQDFFLQLNIPTKVERRCWVLYRGRNSAT</sequence>
<evidence type="ECO:0000256" key="2">
    <source>
        <dbReference type="ARBA" id="ARBA00004567"/>
    </source>
</evidence>
<keyword evidence="4" id="KW-0813">Transport</keyword>
<reference evidence="14 15" key="1">
    <citation type="journal article" date="2023" name="G3 (Bethesda)">
        <title>A high-quality reference genome for the fission yeast Schizosaccharomyces osmophilus.</title>
        <authorList>
            <person name="Jia G.S."/>
            <person name="Zhang W.C."/>
            <person name="Liang Y."/>
            <person name="Liu X.H."/>
            <person name="Rhind N."/>
            <person name="Pidoux A."/>
            <person name="Brysch-Herzberg M."/>
            <person name="Du L.L."/>
        </authorList>
    </citation>
    <scope>NUCLEOTIDE SEQUENCE [LARGE SCALE GENOMIC DNA]</scope>
    <source>
        <strain evidence="14 15">CBS 15793</strain>
    </source>
</reference>
<evidence type="ECO:0000313" key="14">
    <source>
        <dbReference type="EMBL" id="WBW71101.1"/>
    </source>
</evidence>
<dbReference type="GO" id="GO:0015031">
    <property type="term" value="P:protein transport"/>
    <property type="evidence" value="ECO:0007669"/>
    <property type="project" value="UniProtKB-KW"/>
</dbReference>
<dbReference type="GO" id="GO:0005816">
    <property type="term" value="C:spindle pole body"/>
    <property type="evidence" value="ECO:0007669"/>
    <property type="project" value="TreeGrafter"/>
</dbReference>
<comment type="subcellular location">
    <subcellularLocation>
        <location evidence="1">Nucleus membrane</location>
        <topology evidence="1">Multi-pass membrane protein</topology>
    </subcellularLocation>
    <subcellularLocation>
        <location evidence="2">Nucleus</location>
        <location evidence="2">Nuclear pore complex</location>
    </subcellularLocation>
</comment>
<dbReference type="InterPro" id="IPR019049">
    <property type="entry name" value="Nucleoporin_prot_Ndc1/Nup"/>
</dbReference>
<feature type="transmembrane region" description="Helical" evidence="13">
    <location>
        <begin position="107"/>
        <end position="127"/>
    </location>
</feature>
<dbReference type="GO" id="GO:0031965">
    <property type="term" value="C:nuclear membrane"/>
    <property type="evidence" value="ECO:0007669"/>
    <property type="project" value="UniProtKB-SubCell"/>
</dbReference>
<feature type="transmembrane region" description="Helical" evidence="13">
    <location>
        <begin position="154"/>
        <end position="175"/>
    </location>
</feature>
<keyword evidence="9" id="KW-0811">Translocation</keyword>
<keyword evidence="7" id="KW-0653">Protein transport</keyword>
<dbReference type="Pfam" id="PF09531">
    <property type="entry name" value="Ndc1_Nup"/>
    <property type="match status" value="1"/>
</dbReference>
<gene>
    <name evidence="14" type="primary">cut11</name>
    <name evidence="14" type="ORF">SOMG_00266</name>
</gene>
<evidence type="ECO:0000256" key="10">
    <source>
        <dbReference type="ARBA" id="ARBA00023132"/>
    </source>
</evidence>
<comment type="similarity">
    <text evidence="3">Belongs to the NDC1 family.</text>
</comment>
<feature type="transmembrane region" description="Helical" evidence="13">
    <location>
        <begin position="204"/>
        <end position="222"/>
    </location>
</feature>
<evidence type="ECO:0000256" key="12">
    <source>
        <dbReference type="ARBA" id="ARBA00023242"/>
    </source>
</evidence>
<feature type="transmembrane region" description="Helical" evidence="13">
    <location>
        <begin position="31"/>
        <end position="49"/>
    </location>
</feature>
<dbReference type="PANTHER" id="PTHR13269:SF6">
    <property type="entry name" value="NUCLEOPORIN NDC1"/>
    <property type="match status" value="1"/>
</dbReference>
<evidence type="ECO:0000256" key="13">
    <source>
        <dbReference type="SAM" id="Phobius"/>
    </source>
</evidence>
<keyword evidence="10" id="KW-0906">Nuclear pore complex</keyword>
<evidence type="ECO:0000256" key="11">
    <source>
        <dbReference type="ARBA" id="ARBA00023136"/>
    </source>
</evidence>
<evidence type="ECO:0000256" key="9">
    <source>
        <dbReference type="ARBA" id="ARBA00023010"/>
    </source>
</evidence>
<protein>
    <submittedName>
        <fullName evidence="14">Spindle pole body docking protein Cut11</fullName>
    </submittedName>
</protein>
<accession>A0AAF0ASR7</accession>
<dbReference type="GO" id="GO:0006999">
    <property type="term" value="P:nuclear pore organization"/>
    <property type="evidence" value="ECO:0007669"/>
    <property type="project" value="TreeGrafter"/>
</dbReference>
<keyword evidence="6" id="KW-0509">mRNA transport</keyword>
<dbReference type="GO" id="GO:0051028">
    <property type="term" value="P:mRNA transport"/>
    <property type="evidence" value="ECO:0007669"/>
    <property type="project" value="UniProtKB-KW"/>
</dbReference>
<keyword evidence="12" id="KW-0539">Nucleus</keyword>
<dbReference type="EMBL" id="CP115611">
    <property type="protein sequence ID" value="WBW71101.1"/>
    <property type="molecule type" value="Genomic_DNA"/>
</dbReference>
<dbReference type="GO" id="GO:0106166">
    <property type="term" value="F:spindle pole body-nuclear membrane anchor activity"/>
    <property type="evidence" value="ECO:0007669"/>
    <property type="project" value="TreeGrafter"/>
</dbReference>
<evidence type="ECO:0000256" key="8">
    <source>
        <dbReference type="ARBA" id="ARBA00022989"/>
    </source>
</evidence>
<evidence type="ECO:0000256" key="6">
    <source>
        <dbReference type="ARBA" id="ARBA00022816"/>
    </source>
</evidence>